<gene>
    <name evidence="2" type="ORF">ECRASSUSDP1_LOCUS9389</name>
</gene>
<accession>A0AAD1UN86</accession>
<evidence type="ECO:0000313" key="2">
    <source>
        <dbReference type="EMBL" id="CAI2368100.1"/>
    </source>
</evidence>
<sequence length="1038" mass="121888">MEEQKEVLICCKPGCSVKLLYWSEEEERGVCIKHWQDEEGDLSKVWRITGQSYEDVLKCRDEIMMLIEKWKDDENNSRDKCTGTEFLDISLKIIEENFDKLKEYLENEELCKFSEANNGCKCKLSSDQVSNARKLPPHEGYMRYLDPETLFKLVSIPIERIKDESGLQDPSLKEDNQHIPDENIQEVIDKVNNEIEEILKKKILLSPKNWKLFNGYFKKLEKEGNIEQTGNFHSQSLSKTLCFEMISNAFILFNTKAKLSIIEPKGELGTKINNLHIFKNGFKEYQYKTKGSMLTGIKDSEQLYKFMLIISFRRLARLQNLEKSPELDRANLLTTDSKFFFRRIFEFRDKEEKIQENIYDNTLPKDNDNKLPCEHDDCQLPSFYYLPEYEIKLCFLHRFHSDYKDLSKCICLRPHNLLETFKITKKPIPKDIRQSLLIGGEASAGKDIILSNIDYFKEFIQNELILHCFDNEKKSLKNKQSQDSTYFEDDLISAMCNNKNNLSYLIPALNAHKFSKDQKDIKLKIMVYEEISEKGISIEDIIKRDIENEENFDTQDDTNSDELEDSTAKGTDSQDKSSDHNLSSPKDPKSPHEPIEEDKAPQDNPPIQNQQPPKNEESKHSKLNQNEEESESESDNISDYKEEENKSLRSFVEQESSQNFSNDSKSKRMEEYTNFNESEQEESKDEGYDSRGIPYSEEEKVEYNVKINKLYQKIEQKILLKYHLFFNSNKGIYQNIEDNEEFQKEYLALFDAEIEEELVEILKIQFTKEYSDKLKEIIHDKELIIDFRNDRDYKFFSEFKYIIKLKKVEFTNVPKEDKHIQVYLLQYFPEFCDSLTFKLENKTKKDGINFYFDGLKQISSRIKKDLNLWYCKLNQDQIVSLFEEWKDIKKIEFNCCELNLKSVPNLGDSLKYSKIETFKLCYCGDWKLNRYQFVNLAQGLYQIKHFFQNLKSLYIWGNKISKQEVLQILQSCSSPVTPVTPLTTPKPILQSSSPTSTTSSSSSSSKIPSEHPAQAESLAVNLKKIDIYCSTKDFVKRR</sequence>
<evidence type="ECO:0000313" key="3">
    <source>
        <dbReference type="Proteomes" id="UP001295684"/>
    </source>
</evidence>
<feature type="region of interest" description="Disordered" evidence="1">
    <location>
        <begin position="549"/>
        <end position="692"/>
    </location>
</feature>
<dbReference type="Gene3D" id="3.80.10.10">
    <property type="entry name" value="Ribonuclease Inhibitor"/>
    <property type="match status" value="1"/>
</dbReference>
<feature type="region of interest" description="Disordered" evidence="1">
    <location>
        <begin position="982"/>
        <end position="1012"/>
    </location>
</feature>
<dbReference type="Proteomes" id="UP001295684">
    <property type="component" value="Unassembled WGS sequence"/>
</dbReference>
<feature type="compositionally biased region" description="Polar residues" evidence="1">
    <location>
        <begin position="653"/>
        <end position="663"/>
    </location>
</feature>
<protein>
    <submittedName>
        <fullName evidence="2">Uncharacterized protein</fullName>
    </submittedName>
</protein>
<dbReference type="AlphaFoldDB" id="A0AAD1UN86"/>
<organism evidence="2 3">
    <name type="scientific">Euplotes crassus</name>
    <dbReference type="NCBI Taxonomy" id="5936"/>
    <lineage>
        <taxon>Eukaryota</taxon>
        <taxon>Sar</taxon>
        <taxon>Alveolata</taxon>
        <taxon>Ciliophora</taxon>
        <taxon>Intramacronucleata</taxon>
        <taxon>Spirotrichea</taxon>
        <taxon>Hypotrichia</taxon>
        <taxon>Euplotida</taxon>
        <taxon>Euplotidae</taxon>
        <taxon>Moneuplotes</taxon>
    </lineage>
</organism>
<evidence type="ECO:0000256" key="1">
    <source>
        <dbReference type="SAM" id="MobiDB-lite"/>
    </source>
</evidence>
<feature type="compositionally biased region" description="Basic and acidic residues" evidence="1">
    <location>
        <begin position="586"/>
        <end position="601"/>
    </location>
</feature>
<feature type="compositionally biased region" description="Basic and acidic residues" evidence="1">
    <location>
        <begin position="638"/>
        <end position="647"/>
    </location>
</feature>
<dbReference type="InterPro" id="IPR032675">
    <property type="entry name" value="LRR_dom_sf"/>
</dbReference>
<keyword evidence="3" id="KW-1185">Reference proteome</keyword>
<feature type="compositionally biased region" description="Low complexity" evidence="1">
    <location>
        <begin position="982"/>
        <end position="1005"/>
    </location>
</feature>
<dbReference type="EMBL" id="CAMPGE010009227">
    <property type="protein sequence ID" value="CAI2368100.1"/>
    <property type="molecule type" value="Genomic_DNA"/>
</dbReference>
<feature type="compositionally biased region" description="Acidic residues" evidence="1">
    <location>
        <begin position="626"/>
        <end position="636"/>
    </location>
</feature>
<proteinExistence type="predicted"/>
<dbReference type="SUPFAM" id="SSF52047">
    <property type="entry name" value="RNI-like"/>
    <property type="match status" value="1"/>
</dbReference>
<reference evidence="2" key="1">
    <citation type="submission" date="2023-07" db="EMBL/GenBank/DDBJ databases">
        <authorList>
            <consortium name="AG Swart"/>
            <person name="Singh M."/>
            <person name="Singh A."/>
            <person name="Seah K."/>
            <person name="Emmerich C."/>
        </authorList>
    </citation>
    <scope>NUCLEOTIDE SEQUENCE</scope>
    <source>
        <strain evidence="2">DP1</strain>
    </source>
</reference>
<name>A0AAD1UN86_EUPCR</name>
<feature type="compositionally biased region" description="Acidic residues" evidence="1">
    <location>
        <begin position="549"/>
        <end position="565"/>
    </location>
</feature>
<comment type="caution">
    <text evidence="2">The sequence shown here is derived from an EMBL/GenBank/DDBJ whole genome shotgun (WGS) entry which is preliminary data.</text>
</comment>